<evidence type="ECO:0000313" key="2">
    <source>
        <dbReference type="Proteomes" id="UP000011566"/>
    </source>
</evidence>
<comment type="caution">
    <text evidence="1">The sequence shown here is derived from an EMBL/GenBank/DDBJ whole genome shotgun (WGS) entry which is preliminary data.</text>
</comment>
<gene>
    <name evidence="1" type="ORF">C447_12530</name>
</gene>
<organism evidence="1 2">
    <name type="scientific">Halococcus hamelinensis 100A6</name>
    <dbReference type="NCBI Taxonomy" id="1132509"/>
    <lineage>
        <taxon>Archaea</taxon>
        <taxon>Methanobacteriati</taxon>
        <taxon>Methanobacteriota</taxon>
        <taxon>Stenosarchaea group</taxon>
        <taxon>Halobacteria</taxon>
        <taxon>Halobacteriales</taxon>
        <taxon>Halococcaceae</taxon>
        <taxon>Halococcus</taxon>
    </lineage>
</organism>
<keyword evidence="2" id="KW-1185">Reference proteome</keyword>
<dbReference type="AlphaFoldDB" id="M0LW35"/>
<dbReference type="Proteomes" id="UP000011566">
    <property type="component" value="Unassembled WGS sequence"/>
</dbReference>
<evidence type="ECO:0000313" key="1">
    <source>
        <dbReference type="EMBL" id="EMA37797.1"/>
    </source>
</evidence>
<name>M0LW35_9EURY</name>
<proteinExistence type="predicted"/>
<sequence>MGRCVDMGASVTSQLHGTNSIAILVVGCMWFDADGRIAWIDGHSGLDSVAEVDLHASSLWPNG</sequence>
<accession>M0LW35</accession>
<dbReference type="PROSITE" id="PS51257">
    <property type="entry name" value="PROKAR_LIPOPROTEIN"/>
    <property type="match status" value="1"/>
</dbReference>
<reference evidence="1 2" key="1">
    <citation type="journal article" date="2014" name="PLoS Genet.">
        <title>Phylogenetically driven sequencing of extremely halophilic archaea reveals strategies for static and dynamic osmo-response.</title>
        <authorList>
            <person name="Becker E.A."/>
            <person name="Seitzer P.M."/>
            <person name="Tritt A."/>
            <person name="Larsen D."/>
            <person name="Krusor M."/>
            <person name="Yao A.I."/>
            <person name="Wu D."/>
            <person name="Madern D."/>
            <person name="Eisen J.A."/>
            <person name="Darling A.E."/>
            <person name="Facciotti M.T."/>
        </authorList>
    </citation>
    <scope>NUCLEOTIDE SEQUENCE [LARGE SCALE GENOMIC DNA]</scope>
    <source>
        <strain evidence="1 2">100A6</strain>
    </source>
</reference>
<protein>
    <submittedName>
        <fullName evidence="1">Uncharacterized protein</fullName>
    </submittedName>
</protein>
<dbReference type="EMBL" id="AOMB01000033">
    <property type="protein sequence ID" value="EMA37797.1"/>
    <property type="molecule type" value="Genomic_DNA"/>
</dbReference>